<proteinExistence type="predicted"/>
<name>A0A379YUJ7_9GAMM</name>
<dbReference type="EMBL" id="UGYO01000001">
    <property type="protein sequence ID" value="SUI50007.1"/>
    <property type="molecule type" value="Genomic_DNA"/>
</dbReference>
<sequence length="80" mass="8955">MCAMRRLTCLDARRGSQQMAQVLCKKHNAVDGYVSLEDLLASSLGLESIQLIVLAVHQLCQRLTALLRLTGQTRQFGRRV</sequence>
<reference evidence="1 2" key="1">
    <citation type="submission" date="2018-06" db="EMBL/GenBank/DDBJ databases">
        <authorList>
            <consortium name="Pathogen Informatics"/>
            <person name="Doyle S."/>
        </authorList>
    </citation>
    <scope>NUCLEOTIDE SEQUENCE [LARGE SCALE GENOMIC DNA]</scope>
    <source>
        <strain evidence="1 2">NCTC10738</strain>
    </source>
</reference>
<dbReference type="Proteomes" id="UP000254069">
    <property type="component" value="Unassembled WGS sequence"/>
</dbReference>
<evidence type="ECO:0000313" key="1">
    <source>
        <dbReference type="EMBL" id="SUI50007.1"/>
    </source>
</evidence>
<gene>
    <name evidence="1" type="ORF">NCTC10738_00495</name>
</gene>
<protein>
    <submittedName>
        <fullName evidence="1">Uncharacterized protein</fullName>
    </submittedName>
</protein>
<keyword evidence="2" id="KW-1185">Reference proteome</keyword>
<organism evidence="1 2">
    <name type="scientific">Shewanella algae</name>
    <dbReference type="NCBI Taxonomy" id="38313"/>
    <lineage>
        <taxon>Bacteria</taxon>
        <taxon>Pseudomonadati</taxon>
        <taxon>Pseudomonadota</taxon>
        <taxon>Gammaproteobacteria</taxon>
        <taxon>Alteromonadales</taxon>
        <taxon>Shewanellaceae</taxon>
        <taxon>Shewanella</taxon>
    </lineage>
</organism>
<evidence type="ECO:0000313" key="2">
    <source>
        <dbReference type="Proteomes" id="UP000254069"/>
    </source>
</evidence>
<accession>A0A379YUJ7</accession>
<dbReference type="AlphaFoldDB" id="A0A379YUJ7"/>